<name>A0ABS1BKW7_9SPHI</name>
<comment type="caution">
    <text evidence="1">The sequence shown here is derived from an EMBL/GenBank/DDBJ whole genome shotgun (WGS) entry which is preliminary data.</text>
</comment>
<dbReference type="Proteomes" id="UP000660024">
    <property type="component" value="Unassembled WGS sequence"/>
</dbReference>
<evidence type="ECO:0000313" key="1">
    <source>
        <dbReference type="EMBL" id="MBK0383540.1"/>
    </source>
</evidence>
<accession>A0ABS1BKW7</accession>
<evidence type="ECO:0000313" key="2">
    <source>
        <dbReference type="Proteomes" id="UP000660024"/>
    </source>
</evidence>
<organism evidence="1 2">
    <name type="scientific">Pedobacter segetis</name>
    <dbReference type="NCBI Taxonomy" id="2793069"/>
    <lineage>
        <taxon>Bacteria</taxon>
        <taxon>Pseudomonadati</taxon>
        <taxon>Bacteroidota</taxon>
        <taxon>Sphingobacteriia</taxon>
        <taxon>Sphingobacteriales</taxon>
        <taxon>Sphingobacteriaceae</taxon>
        <taxon>Pedobacter</taxon>
    </lineage>
</organism>
<reference evidence="1 2" key="1">
    <citation type="submission" date="2020-12" db="EMBL/GenBank/DDBJ databases">
        <title>Bacterial novel species Pedobacter sp. SD-b isolated from soil.</title>
        <authorList>
            <person name="Jung H.-Y."/>
        </authorList>
    </citation>
    <scope>NUCLEOTIDE SEQUENCE [LARGE SCALE GENOMIC DNA]</scope>
    <source>
        <strain evidence="1 2">SD-b</strain>
    </source>
</reference>
<protein>
    <submittedName>
        <fullName evidence="1">Uncharacterized protein</fullName>
    </submittedName>
</protein>
<dbReference type="EMBL" id="JAEHFY010000014">
    <property type="protein sequence ID" value="MBK0383540.1"/>
    <property type="molecule type" value="Genomic_DNA"/>
</dbReference>
<sequence>MLNFLVALLFLATLFAFVIGNIFARDFLINELKPIKKREKQFIVKRIIRENLKQKTS</sequence>
<proteinExistence type="predicted"/>
<keyword evidence="2" id="KW-1185">Reference proteome</keyword>
<gene>
    <name evidence="1" type="ORF">I5M32_11285</name>
</gene>